<dbReference type="PANTHER" id="PTHR48228">
    <property type="entry name" value="SUCCINYL-COA--D-CITRAMALATE COA-TRANSFERASE"/>
    <property type="match status" value="1"/>
</dbReference>
<dbReference type="PANTHER" id="PTHR48228:SF4">
    <property type="entry name" value="BLR3030 PROTEIN"/>
    <property type="match status" value="1"/>
</dbReference>
<sequence>MTLDAVGAEAAADLGLTTAAAALREGTGRLPWTSALAVGRLAVDSVALSSLAIDGARAARDGGRVGFVRVDLGRIAASFASERVQRIDGAKPEAWAPLSGFWPSRDGWVRTHANYPHHEGALRTVLGVPIDASREAVAGAIRERTSVDLEEQAHQAGAIVAAVRTGDVWSRHPQAQAVASRPLIEITRREGAPPRPWWRSGAALSGVRVLDLTRVIAGPVAGRDLAMAGADVLRVDPPHLPETGWIHLDTGQGKRSTVLDLADGPDRDRFFELLQTADVVLSGYRPGALDRFGLDAATLAASHPGIVTARVSAWGETGPWAQRRGFDSIVQAATGIAMRESPDGTTPGALPVQALDHSTGHLLAAAVVTALVRQRTEGGSFDVRMSLARVAQALLAAPGDTRGDASVALPSRERLLPGHRPGALVYAPPVLAFAGAPDDYPVVGGAWGVDAPAWDTAP</sequence>
<dbReference type="Proteomes" id="UP000326838">
    <property type="component" value="Unassembled WGS sequence"/>
</dbReference>
<name>A0A5N0TD14_9MICO</name>
<reference evidence="2" key="1">
    <citation type="submission" date="2019-09" db="EMBL/GenBank/DDBJ databases">
        <title>Mumia zhuanghuii sp. nov. isolated from the intestinal contents of plateau pika (Ochotona curzoniae) in the Qinghai-Tibet plateau of China.</title>
        <authorList>
            <person name="Tian Z."/>
        </authorList>
    </citation>
    <scope>NUCLEOTIDE SEQUENCE [LARGE SCALE GENOMIC DNA]</scope>
    <source>
        <strain evidence="2">L-033</strain>
    </source>
</reference>
<dbReference type="InterPro" id="IPR050509">
    <property type="entry name" value="CoA-transferase_III"/>
</dbReference>
<comment type="caution">
    <text evidence="1">The sequence shown here is derived from an EMBL/GenBank/DDBJ whole genome shotgun (WGS) entry which is preliminary data.</text>
</comment>
<dbReference type="GO" id="GO:0003824">
    <property type="term" value="F:catalytic activity"/>
    <property type="evidence" value="ECO:0007669"/>
    <property type="project" value="InterPro"/>
</dbReference>
<proteinExistence type="predicted"/>
<evidence type="ECO:0008006" key="3">
    <source>
        <dbReference type="Google" id="ProtNLM"/>
    </source>
</evidence>
<dbReference type="RefSeq" id="WP_150893514.1">
    <property type="nucleotide sequence ID" value="NZ_VYUY01000012.1"/>
</dbReference>
<organism evidence="1 2">
    <name type="scientific">Microbacterium caowuchunii</name>
    <dbReference type="NCBI Taxonomy" id="2614638"/>
    <lineage>
        <taxon>Bacteria</taxon>
        <taxon>Bacillati</taxon>
        <taxon>Actinomycetota</taxon>
        <taxon>Actinomycetes</taxon>
        <taxon>Micrococcales</taxon>
        <taxon>Microbacteriaceae</taxon>
        <taxon>Microbacterium</taxon>
    </lineage>
</organism>
<protein>
    <recommendedName>
        <fullName evidence="3">CoA-transferase family III</fullName>
    </recommendedName>
</protein>
<dbReference type="AlphaFoldDB" id="A0A5N0TD14"/>
<dbReference type="Gene3D" id="3.40.50.10540">
    <property type="entry name" value="Crotonobetainyl-coa:carnitine coa-transferase, domain 1"/>
    <property type="match status" value="1"/>
</dbReference>
<dbReference type="EMBL" id="VYUY01000012">
    <property type="protein sequence ID" value="KAA9132983.1"/>
    <property type="molecule type" value="Genomic_DNA"/>
</dbReference>
<evidence type="ECO:0000313" key="2">
    <source>
        <dbReference type="Proteomes" id="UP000326838"/>
    </source>
</evidence>
<gene>
    <name evidence="1" type="ORF">F6B40_09800</name>
</gene>
<evidence type="ECO:0000313" key="1">
    <source>
        <dbReference type="EMBL" id="KAA9132983.1"/>
    </source>
</evidence>
<dbReference type="Pfam" id="PF02515">
    <property type="entry name" value="CoA_transf_3"/>
    <property type="match status" value="1"/>
</dbReference>
<accession>A0A5N0TD14</accession>
<dbReference type="SUPFAM" id="SSF89796">
    <property type="entry name" value="CoA-transferase family III (CaiB/BaiF)"/>
    <property type="match status" value="2"/>
</dbReference>
<dbReference type="InterPro" id="IPR023606">
    <property type="entry name" value="CoA-Trfase_III_dom_1_sf"/>
</dbReference>
<keyword evidence="2" id="KW-1185">Reference proteome</keyword>
<dbReference type="InterPro" id="IPR003673">
    <property type="entry name" value="CoA-Trfase_fam_III"/>
</dbReference>